<dbReference type="Proteomes" id="UP000724584">
    <property type="component" value="Unassembled WGS sequence"/>
</dbReference>
<sequence length="225" mass="25707">MPYILLLATLGVFLAGICSTRLNPFSTTTTGPESPFSTFGPKSPELQGVCTAHGRLQLLAKYPSDSMTAFEFLGLDPDARPFYPHHASRRDGDRWHRELQELVDNEYTRRLDRVNRVDAHGRGGTDIAQYKLTLAAVTDVLEKGSPRRFYVETVLPMLERVRRDQPARCVWPRIREFNWKLCAATWRVTGLLDDLVKVEEMVFADDGCSNLTKSPGWSWWWSFGR</sequence>
<evidence type="ECO:0000313" key="1">
    <source>
        <dbReference type="EMBL" id="KAH6632223.1"/>
    </source>
</evidence>
<reference evidence="1 2" key="1">
    <citation type="journal article" date="2021" name="Nat. Commun.">
        <title>Genetic determinants of endophytism in the Arabidopsis root mycobiome.</title>
        <authorList>
            <person name="Mesny F."/>
            <person name="Miyauchi S."/>
            <person name="Thiergart T."/>
            <person name="Pickel B."/>
            <person name="Atanasova L."/>
            <person name="Karlsson M."/>
            <person name="Huettel B."/>
            <person name="Barry K.W."/>
            <person name="Haridas S."/>
            <person name="Chen C."/>
            <person name="Bauer D."/>
            <person name="Andreopoulos W."/>
            <person name="Pangilinan J."/>
            <person name="LaButti K."/>
            <person name="Riley R."/>
            <person name="Lipzen A."/>
            <person name="Clum A."/>
            <person name="Drula E."/>
            <person name="Henrissat B."/>
            <person name="Kohler A."/>
            <person name="Grigoriev I.V."/>
            <person name="Martin F.M."/>
            <person name="Hacquard S."/>
        </authorList>
    </citation>
    <scope>NUCLEOTIDE SEQUENCE [LARGE SCALE GENOMIC DNA]</scope>
    <source>
        <strain evidence="1 2">MPI-SDFR-AT-0079</strain>
    </source>
</reference>
<protein>
    <submittedName>
        <fullName evidence="1">Uncharacterized protein</fullName>
    </submittedName>
</protein>
<keyword evidence="2" id="KW-1185">Reference proteome</keyword>
<name>A0ACB7P9T8_9PEZI</name>
<organism evidence="1 2">
    <name type="scientific">Chaetomium tenue</name>
    <dbReference type="NCBI Taxonomy" id="1854479"/>
    <lineage>
        <taxon>Eukaryota</taxon>
        <taxon>Fungi</taxon>
        <taxon>Dikarya</taxon>
        <taxon>Ascomycota</taxon>
        <taxon>Pezizomycotina</taxon>
        <taxon>Sordariomycetes</taxon>
        <taxon>Sordariomycetidae</taxon>
        <taxon>Sordariales</taxon>
        <taxon>Chaetomiaceae</taxon>
        <taxon>Chaetomium</taxon>
    </lineage>
</organism>
<comment type="caution">
    <text evidence="1">The sequence shown here is derived from an EMBL/GenBank/DDBJ whole genome shotgun (WGS) entry which is preliminary data.</text>
</comment>
<proteinExistence type="predicted"/>
<dbReference type="EMBL" id="JAGIZQ010000004">
    <property type="protein sequence ID" value="KAH6632223.1"/>
    <property type="molecule type" value="Genomic_DNA"/>
</dbReference>
<accession>A0ACB7P9T8</accession>
<gene>
    <name evidence="1" type="ORF">F5144DRAFT_602969</name>
</gene>
<evidence type="ECO:0000313" key="2">
    <source>
        <dbReference type="Proteomes" id="UP000724584"/>
    </source>
</evidence>